<evidence type="ECO:0000313" key="3">
    <source>
        <dbReference type="EMBL" id="EWT07500.1"/>
    </source>
</evidence>
<dbReference type="AlphaFoldDB" id="W9GN35"/>
<comment type="caution">
    <text evidence="3">The sequence shown here is derived from an EMBL/GenBank/DDBJ whole genome shotgun (WGS) entry which is preliminary data.</text>
</comment>
<dbReference type="PANTHER" id="PTHR35174:SF4">
    <property type="entry name" value="BLL7163 PROTEIN"/>
    <property type="match status" value="1"/>
</dbReference>
<feature type="domain" description="YCII-related" evidence="2">
    <location>
        <begin position="1"/>
        <end position="104"/>
    </location>
</feature>
<dbReference type="InterPro" id="IPR005545">
    <property type="entry name" value="YCII"/>
</dbReference>
<evidence type="ECO:0000313" key="4">
    <source>
        <dbReference type="Proteomes" id="UP000019494"/>
    </source>
</evidence>
<accession>W9GN35</accession>
<evidence type="ECO:0000256" key="1">
    <source>
        <dbReference type="ARBA" id="ARBA00007689"/>
    </source>
</evidence>
<dbReference type="OrthoDB" id="668782at2"/>
<dbReference type="EMBL" id="AWQS01000010">
    <property type="protein sequence ID" value="EWT07500.1"/>
    <property type="molecule type" value="Genomic_DNA"/>
</dbReference>
<gene>
    <name evidence="3" type="ORF">N864_04195</name>
</gene>
<dbReference type="SUPFAM" id="SSF54909">
    <property type="entry name" value="Dimeric alpha+beta barrel"/>
    <property type="match status" value="1"/>
</dbReference>
<evidence type="ECO:0000259" key="2">
    <source>
        <dbReference type="Pfam" id="PF03795"/>
    </source>
</evidence>
<proteinExistence type="inferred from homology"/>
<name>W9GN35_9MICO</name>
<sequence>MRFMIIVPGNAETEAGAMPSEQQLADMTAYNEELLAAGVLVTGEGLHPTSRGARLHYTHDGSVTVTDGPFAEAKEIVAGFTIIDVSSKEEAIEWLKKWPRSTADDFTLELRQLFDAADFGEALTPELQEREARMREQAARAAAQG</sequence>
<comment type="similarity">
    <text evidence="1">Belongs to the YciI family.</text>
</comment>
<protein>
    <submittedName>
        <fullName evidence="3">Dehydrogenase</fullName>
    </submittedName>
</protein>
<reference evidence="4" key="1">
    <citation type="submission" date="2013-08" db="EMBL/GenBank/DDBJ databases">
        <title>Intrasporangium oryzae NRRL B-24470.</title>
        <authorList>
            <person name="Liu H."/>
            <person name="Wang G."/>
        </authorList>
    </citation>
    <scope>NUCLEOTIDE SEQUENCE [LARGE SCALE GENOMIC DNA]</scope>
    <source>
        <strain evidence="4">Q5-1</strain>
    </source>
</reference>
<dbReference type="PANTHER" id="PTHR35174">
    <property type="entry name" value="BLL7171 PROTEIN-RELATED"/>
    <property type="match status" value="1"/>
</dbReference>
<dbReference type="RefSeq" id="WP_034713097.1">
    <property type="nucleotide sequence ID" value="NZ_AWQS01000010.1"/>
</dbReference>
<dbReference type="Pfam" id="PF03795">
    <property type="entry name" value="YCII"/>
    <property type="match status" value="1"/>
</dbReference>
<dbReference type="InterPro" id="IPR011008">
    <property type="entry name" value="Dimeric_a/b-barrel"/>
</dbReference>
<organism evidence="3 4">
    <name type="scientific">Intrasporangium chromatireducens Q5-1</name>
    <dbReference type="NCBI Taxonomy" id="584657"/>
    <lineage>
        <taxon>Bacteria</taxon>
        <taxon>Bacillati</taxon>
        <taxon>Actinomycetota</taxon>
        <taxon>Actinomycetes</taxon>
        <taxon>Micrococcales</taxon>
        <taxon>Intrasporangiaceae</taxon>
        <taxon>Intrasporangium</taxon>
    </lineage>
</organism>
<dbReference type="Gene3D" id="3.30.70.1060">
    <property type="entry name" value="Dimeric alpha+beta barrel"/>
    <property type="match status" value="1"/>
</dbReference>
<keyword evidence="4" id="KW-1185">Reference proteome</keyword>
<dbReference type="Proteomes" id="UP000019494">
    <property type="component" value="Unassembled WGS sequence"/>
</dbReference>